<feature type="non-terminal residue" evidence="2">
    <location>
        <position position="388"/>
    </location>
</feature>
<dbReference type="InterPro" id="IPR012337">
    <property type="entry name" value="RNaseH-like_sf"/>
</dbReference>
<feature type="domain" description="Transposase IS4-like" evidence="1">
    <location>
        <begin position="112"/>
        <end position="336"/>
    </location>
</feature>
<evidence type="ECO:0000313" key="3">
    <source>
        <dbReference type="Proteomes" id="UP000759529"/>
    </source>
</evidence>
<dbReference type="InterPro" id="IPR047952">
    <property type="entry name" value="Transpos_IS4"/>
</dbReference>
<accession>A0ABS2CUV2</accession>
<dbReference type="EMBL" id="JACSOD020000321">
    <property type="protein sequence ID" value="MBM6497935.1"/>
    <property type="molecule type" value="Genomic_DNA"/>
</dbReference>
<proteinExistence type="predicted"/>
<name>A0ABS2CUV2_9FLAO</name>
<keyword evidence="3" id="KW-1185">Reference proteome</keyword>
<dbReference type="Pfam" id="PF01609">
    <property type="entry name" value="DDE_Tnp_1"/>
    <property type="match status" value="1"/>
</dbReference>
<comment type="caution">
    <text evidence="2">The sequence shown here is derived from an EMBL/GenBank/DDBJ whole genome shotgun (WGS) entry which is preliminary data.</text>
</comment>
<reference evidence="2 3" key="1">
    <citation type="submission" date="2021-02" db="EMBL/GenBank/DDBJ databases">
        <authorList>
            <person name="Jung H.S."/>
            <person name="Chun B.H."/>
            <person name="Jeon C.O."/>
        </authorList>
    </citation>
    <scope>NUCLEOTIDE SEQUENCE [LARGE SCALE GENOMIC DNA]</scope>
    <source>
        <strain evidence="2 3">LMG 25203</strain>
    </source>
</reference>
<dbReference type="Proteomes" id="UP000759529">
    <property type="component" value="Unassembled WGS sequence"/>
</dbReference>
<dbReference type="SUPFAM" id="SSF53098">
    <property type="entry name" value="Ribonuclease H-like"/>
    <property type="match status" value="1"/>
</dbReference>
<dbReference type="PANTHER" id="PTHR37529:SF1">
    <property type="entry name" value="TRANSPOSASE INSG FOR INSERTION SEQUENCE ELEMENT IS4-RELATED"/>
    <property type="match status" value="1"/>
</dbReference>
<evidence type="ECO:0000313" key="2">
    <source>
        <dbReference type="EMBL" id="MBM6497935.1"/>
    </source>
</evidence>
<dbReference type="PANTHER" id="PTHR37529">
    <property type="entry name" value="TRANSPOSASE INSG FOR INSERTION SEQUENCE ELEMENT IS4-RELATED"/>
    <property type="match status" value="1"/>
</dbReference>
<protein>
    <submittedName>
        <fullName evidence="2">IS4 family transposase</fullName>
    </submittedName>
</protein>
<dbReference type="InterPro" id="IPR002559">
    <property type="entry name" value="Transposase_11"/>
</dbReference>
<organism evidence="2 3">
    <name type="scientific">Flavobacterium macrobrachii</name>
    <dbReference type="NCBI Taxonomy" id="591204"/>
    <lineage>
        <taxon>Bacteria</taxon>
        <taxon>Pseudomonadati</taxon>
        <taxon>Bacteroidota</taxon>
        <taxon>Flavobacteriia</taxon>
        <taxon>Flavobacteriales</taxon>
        <taxon>Flavobacteriaceae</taxon>
        <taxon>Flavobacterium</taxon>
    </lineage>
</organism>
<dbReference type="NCBIfam" id="NF033592">
    <property type="entry name" value="transpos_IS4_1"/>
    <property type="match status" value="1"/>
</dbReference>
<evidence type="ECO:0000259" key="1">
    <source>
        <dbReference type="Pfam" id="PF01609"/>
    </source>
</evidence>
<dbReference type="RefSeq" id="WP_204158641.1">
    <property type="nucleotide sequence ID" value="NZ_JACSOD020000321.1"/>
</dbReference>
<sequence>MLSSLQSEIFSTFLKDNFKTNPEDFTRNRKQSFSGTILFMLNFLTRSLSIEIVNFLSFLKRKDIAQEAFSKSAFVQARKKIKPEVFKHLNQRIIEEFYKDNSGVLRQFDNLRILAMDGSRLTLPFTKELEEIYGQTKNQTNTYIVQTKACVLYDLLNEICINGILSSIDTDERTQAKQLLEYCQANDLIIYDRGYPSFELIYEHYQKNLHFLMRMPLDFSQVVKDFVASGKTSQIVEIKPGQKKSFENKPYTKSSTLKIRLLRITLNGGGIEVLATSLLDSKHYGNEVFKELYFKRWKIETYYDELKNKLKIEEFSGYSNQSILQDFYSTLFVSNIQTLIENEINEEIEKESETKNIKYQYKINTTLSYGFMKDRILELFFTKNDMND</sequence>
<gene>
    <name evidence="2" type="ORF">H9X54_001265</name>
</gene>